<evidence type="ECO:0000256" key="1">
    <source>
        <dbReference type="SAM" id="Phobius"/>
    </source>
</evidence>
<sequence length="224" mass="24094">MAFKDGELARAARNPRWRIAAAAGVVAIAAVAAFGGFRRAEKGVLAKPPLAAGQRVDAGALAITPLQAWVDDRTPFGLRTGRPEQYLMLRARVENLTDTGYSAYSYLSSDLVLFTDPIGGTPPGLVPEAPPPPGQPQTMKASSLSLAGDRSFDVAILPRLPVVVDLAWKLPSDRKVPAKLVWGVFGREHTEQTYLTREAGWLKANGKARWELAVEDRRASGAPL</sequence>
<keyword evidence="1" id="KW-0812">Transmembrane</keyword>
<dbReference type="Proteomes" id="UP000308707">
    <property type="component" value="Unassembled WGS sequence"/>
</dbReference>
<organism evidence="2 3">
    <name type="scientific">Luteimonas gilva</name>
    <dbReference type="NCBI Taxonomy" id="2572684"/>
    <lineage>
        <taxon>Bacteria</taxon>
        <taxon>Pseudomonadati</taxon>
        <taxon>Pseudomonadota</taxon>
        <taxon>Gammaproteobacteria</taxon>
        <taxon>Lysobacterales</taxon>
        <taxon>Lysobacteraceae</taxon>
        <taxon>Luteimonas</taxon>
    </lineage>
</organism>
<dbReference type="OrthoDB" id="6027049at2"/>
<feature type="transmembrane region" description="Helical" evidence="1">
    <location>
        <begin position="17"/>
        <end position="37"/>
    </location>
</feature>
<evidence type="ECO:0000313" key="2">
    <source>
        <dbReference type="EMBL" id="TKR29238.1"/>
    </source>
</evidence>
<dbReference type="EMBL" id="SZUA01000003">
    <property type="protein sequence ID" value="TKR29238.1"/>
    <property type="molecule type" value="Genomic_DNA"/>
</dbReference>
<gene>
    <name evidence="2" type="ORF">FCE95_13820</name>
</gene>
<proteinExistence type="predicted"/>
<keyword evidence="1" id="KW-1133">Transmembrane helix</keyword>
<dbReference type="AlphaFoldDB" id="A0A4U5JLX7"/>
<comment type="caution">
    <text evidence="2">The sequence shown here is derived from an EMBL/GenBank/DDBJ whole genome shotgun (WGS) entry which is preliminary data.</text>
</comment>
<reference evidence="2 3" key="1">
    <citation type="submission" date="2019-04" db="EMBL/GenBank/DDBJ databases">
        <title>Reference strain of H23.</title>
        <authorList>
            <person name="Luo X."/>
        </authorList>
    </citation>
    <scope>NUCLEOTIDE SEQUENCE [LARGE SCALE GENOMIC DNA]</scope>
    <source>
        <strain evidence="2 3">H23</strain>
    </source>
</reference>
<accession>A0A4U5JLX7</accession>
<protein>
    <submittedName>
        <fullName evidence="2">Uncharacterized protein</fullName>
    </submittedName>
</protein>
<dbReference type="RefSeq" id="WP_137267643.1">
    <property type="nucleotide sequence ID" value="NZ_SZUA01000003.1"/>
</dbReference>
<name>A0A4U5JLX7_9GAMM</name>
<keyword evidence="1" id="KW-0472">Membrane</keyword>
<evidence type="ECO:0000313" key="3">
    <source>
        <dbReference type="Proteomes" id="UP000308707"/>
    </source>
</evidence>
<keyword evidence="3" id="KW-1185">Reference proteome</keyword>